<accession>A0A158E2W3</accession>
<dbReference type="SUPFAM" id="SSF49401">
    <property type="entry name" value="Bacterial adhesins"/>
    <property type="match status" value="1"/>
</dbReference>
<sequence length="361" mass="37177">MTWIGLARIARRFGVALLLLTIASGASAACMRGGDGSAFLLSLPATVSVARDLAPGSLLTNWVQSPQSTDLWECNGGTGNGGVRSIVGDSFNTNSGQTYNGLTVWNTNVPGVGLVVQARYYFTPSAPCAYPGGWSSPWVSIRNIWYGQVCATPATPMTGPSGSQISVALVKTGTVAQTGVISGTVGRAAPVEGQAAGTALESLAVTYDISAVTIVPMTCTTPDVHVRMGTPLVADVDQARNNNVPFNIEFNDCPAGAIVTGTASGMISTVKYQIVPTNGTAATDIAKLDNVQSSAGGVGVQLLTAGGTVYPLSTSPWRDLSQFNGSVGGSYVVPMMARYAKTGTVTPGKANATMTMYVLYQ</sequence>
<dbReference type="Proteomes" id="UP000071859">
    <property type="component" value="Unassembled WGS sequence"/>
</dbReference>
<comment type="caution">
    <text evidence="4">The sequence shown here is derived from an EMBL/GenBank/DDBJ whole genome shotgun (WGS) entry which is preliminary data.</text>
</comment>
<dbReference type="GO" id="GO:0009289">
    <property type="term" value="C:pilus"/>
    <property type="evidence" value="ECO:0007669"/>
    <property type="project" value="InterPro"/>
</dbReference>
<dbReference type="InterPro" id="IPR036937">
    <property type="entry name" value="Adhesion_dom_fimbrial_sf"/>
</dbReference>
<dbReference type="Gene3D" id="2.60.40.1090">
    <property type="entry name" value="Fimbrial-type adhesion domain"/>
    <property type="match status" value="1"/>
</dbReference>
<evidence type="ECO:0000313" key="5">
    <source>
        <dbReference type="Proteomes" id="UP000071859"/>
    </source>
</evidence>
<keyword evidence="5" id="KW-1185">Reference proteome</keyword>
<organism evidence="4 5">
    <name type="scientific">Caballeronia calidae</name>
    <dbReference type="NCBI Taxonomy" id="1777139"/>
    <lineage>
        <taxon>Bacteria</taxon>
        <taxon>Pseudomonadati</taxon>
        <taxon>Pseudomonadota</taxon>
        <taxon>Betaproteobacteria</taxon>
        <taxon>Burkholderiales</taxon>
        <taxon>Burkholderiaceae</taxon>
        <taxon>Caballeronia</taxon>
    </lineage>
</organism>
<dbReference type="EMBL" id="FCOX02000044">
    <property type="protein sequence ID" value="SAL01168.1"/>
    <property type="molecule type" value="Genomic_DNA"/>
</dbReference>
<evidence type="ECO:0000256" key="2">
    <source>
        <dbReference type="SAM" id="SignalP"/>
    </source>
</evidence>
<dbReference type="Pfam" id="PF00419">
    <property type="entry name" value="Fimbrial"/>
    <property type="match status" value="1"/>
</dbReference>
<feature type="domain" description="Fimbrial-type adhesion" evidence="3">
    <location>
        <begin position="213"/>
        <end position="361"/>
    </location>
</feature>
<evidence type="ECO:0000256" key="1">
    <source>
        <dbReference type="ARBA" id="ARBA00022729"/>
    </source>
</evidence>
<proteinExistence type="predicted"/>
<feature type="chain" id="PRO_5007624774" evidence="2">
    <location>
        <begin position="29"/>
        <end position="361"/>
    </location>
</feature>
<dbReference type="PANTHER" id="PTHR33420">
    <property type="entry name" value="FIMBRIAL SUBUNIT ELFA-RELATED"/>
    <property type="match status" value="1"/>
</dbReference>
<gene>
    <name evidence="4" type="ORF">AWB78_06087</name>
</gene>
<evidence type="ECO:0000259" key="3">
    <source>
        <dbReference type="Pfam" id="PF00419"/>
    </source>
</evidence>
<dbReference type="InterPro" id="IPR000259">
    <property type="entry name" value="Adhesion_dom_fimbrial"/>
</dbReference>
<reference evidence="4" key="1">
    <citation type="submission" date="2016-01" db="EMBL/GenBank/DDBJ databases">
        <authorList>
            <person name="Peeters C."/>
        </authorList>
    </citation>
    <scope>NUCLEOTIDE SEQUENCE</scope>
    <source>
        <strain evidence="4">LMG 29321</strain>
    </source>
</reference>
<dbReference type="PANTHER" id="PTHR33420:SF3">
    <property type="entry name" value="FIMBRIAL SUBUNIT ELFA"/>
    <property type="match status" value="1"/>
</dbReference>
<name>A0A158E2W3_9BURK</name>
<dbReference type="AlphaFoldDB" id="A0A158E2W3"/>
<keyword evidence="1 2" id="KW-0732">Signal</keyword>
<dbReference type="GO" id="GO:0043709">
    <property type="term" value="P:cell adhesion involved in single-species biofilm formation"/>
    <property type="evidence" value="ECO:0007669"/>
    <property type="project" value="TreeGrafter"/>
</dbReference>
<dbReference type="InterPro" id="IPR008966">
    <property type="entry name" value="Adhesion_dom_sf"/>
</dbReference>
<protein>
    <submittedName>
        <fullName evidence="4">Fimbrial protein</fullName>
    </submittedName>
</protein>
<feature type="signal peptide" evidence="2">
    <location>
        <begin position="1"/>
        <end position="28"/>
    </location>
</feature>
<dbReference type="InterPro" id="IPR050263">
    <property type="entry name" value="Bact_Fimbrial_Adh_Pro"/>
</dbReference>
<evidence type="ECO:0000313" key="4">
    <source>
        <dbReference type="EMBL" id="SAL01168.1"/>
    </source>
</evidence>
<dbReference type="Gene3D" id="2.60.40.3310">
    <property type="match status" value="1"/>
</dbReference>